<keyword evidence="6 8" id="KW-1133">Transmembrane helix</keyword>
<dbReference type="GO" id="GO:0033214">
    <property type="term" value="P:siderophore-iron import into cell"/>
    <property type="evidence" value="ECO:0007669"/>
    <property type="project" value="TreeGrafter"/>
</dbReference>
<organism evidence="9 10">
    <name type="scientific">Microbacterium ulmi</name>
    <dbReference type="NCBI Taxonomy" id="179095"/>
    <lineage>
        <taxon>Bacteria</taxon>
        <taxon>Bacillati</taxon>
        <taxon>Actinomycetota</taxon>
        <taxon>Actinomycetes</taxon>
        <taxon>Micrococcales</taxon>
        <taxon>Microbacteriaceae</taxon>
        <taxon>Microbacterium</taxon>
    </lineage>
</organism>
<evidence type="ECO:0000256" key="5">
    <source>
        <dbReference type="ARBA" id="ARBA00022692"/>
    </source>
</evidence>
<evidence type="ECO:0000256" key="6">
    <source>
        <dbReference type="ARBA" id="ARBA00022989"/>
    </source>
</evidence>
<dbReference type="Gene3D" id="1.10.3470.10">
    <property type="entry name" value="ABC transporter involved in vitamin B12 uptake, BtuC"/>
    <property type="match status" value="1"/>
</dbReference>
<comment type="subcellular location">
    <subcellularLocation>
        <location evidence="1">Cell membrane</location>
        <topology evidence="1">Multi-pass membrane protein</topology>
    </subcellularLocation>
</comment>
<feature type="transmembrane region" description="Helical" evidence="8">
    <location>
        <begin position="102"/>
        <end position="122"/>
    </location>
</feature>
<accession>A0A7Y2LZV3</accession>
<dbReference type="AlphaFoldDB" id="A0A7Y2LZV3"/>
<evidence type="ECO:0000313" key="9">
    <source>
        <dbReference type="EMBL" id="NNH02538.1"/>
    </source>
</evidence>
<sequence>MLPHAGRTGSATRQRRGVRRLALILIVLAALVVVSVVVGSRMIEPGVVWRSIVAFDPADDRHLTVHLLRLPRTLLVLVVGAALGVAGTVMQAMTRNPLAEPGLLGVNAGAAAVVATGIAVTQVVAIEWYLWFSFLGAALAAGLVYALGGALSHAANPVRLVLAGAAVSVVLGAYTSTLLLNFPTVFDRFRFWDAGSFQGRSWDVLGPVSIAIAAGLILAIAVSRSLNALALGPEFGRALGVSPRRTWMLAGLAVVLLAGASTAAAGPIAFIGLTAPLIGRSVVGPDYVRLIPVSALIAGGILLSADIAGRVVALPSELQASIVSALIGAPVFIALVRRRRVPAL</sequence>
<dbReference type="GO" id="GO:0005886">
    <property type="term" value="C:plasma membrane"/>
    <property type="evidence" value="ECO:0007669"/>
    <property type="project" value="UniProtKB-SubCell"/>
</dbReference>
<dbReference type="FunFam" id="1.10.3470.10:FF:000001">
    <property type="entry name" value="Vitamin B12 ABC transporter permease BtuC"/>
    <property type="match status" value="1"/>
</dbReference>
<evidence type="ECO:0000256" key="1">
    <source>
        <dbReference type="ARBA" id="ARBA00004651"/>
    </source>
</evidence>
<feature type="transmembrane region" description="Helical" evidence="8">
    <location>
        <begin position="247"/>
        <end position="275"/>
    </location>
</feature>
<keyword evidence="7 8" id="KW-0472">Membrane</keyword>
<name>A0A7Y2LZV3_9MICO</name>
<dbReference type="Pfam" id="PF01032">
    <property type="entry name" value="FecCD"/>
    <property type="match status" value="1"/>
</dbReference>
<evidence type="ECO:0000256" key="3">
    <source>
        <dbReference type="ARBA" id="ARBA00022448"/>
    </source>
</evidence>
<dbReference type="GO" id="GO:0022857">
    <property type="term" value="F:transmembrane transporter activity"/>
    <property type="evidence" value="ECO:0007669"/>
    <property type="project" value="InterPro"/>
</dbReference>
<gene>
    <name evidence="9" type="ORF">HLA99_01475</name>
</gene>
<keyword evidence="5 8" id="KW-0812">Transmembrane</keyword>
<feature type="transmembrane region" description="Helical" evidence="8">
    <location>
        <begin position="128"/>
        <end position="148"/>
    </location>
</feature>
<dbReference type="EMBL" id="JABEMB010000001">
    <property type="protein sequence ID" value="NNH02538.1"/>
    <property type="molecule type" value="Genomic_DNA"/>
</dbReference>
<feature type="transmembrane region" description="Helical" evidence="8">
    <location>
        <begin position="204"/>
        <end position="226"/>
    </location>
</feature>
<dbReference type="SUPFAM" id="SSF81345">
    <property type="entry name" value="ABC transporter involved in vitamin B12 uptake, BtuC"/>
    <property type="match status" value="1"/>
</dbReference>
<evidence type="ECO:0000256" key="8">
    <source>
        <dbReference type="SAM" id="Phobius"/>
    </source>
</evidence>
<keyword evidence="4" id="KW-1003">Cell membrane</keyword>
<dbReference type="PANTHER" id="PTHR30472">
    <property type="entry name" value="FERRIC ENTEROBACTIN TRANSPORT SYSTEM PERMEASE PROTEIN"/>
    <property type="match status" value="1"/>
</dbReference>
<feature type="transmembrane region" description="Helical" evidence="8">
    <location>
        <begin position="160"/>
        <end position="184"/>
    </location>
</feature>
<evidence type="ECO:0000256" key="4">
    <source>
        <dbReference type="ARBA" id="ARBA00022475"/>
    </source>
</evidence>
<keyword evidence="3" id="KW-0813">Transport</keyword>
<dbReference type="CDD" id="cd06550">
    <property type="entry name" value="TM_ABC_iron-siderophores_like"/>
    <property type="match status" value="1"/>
</dbReference>
<feature type="transmembrane region" description="Helical" evidence="8">
    <location>
        <begin position="70"/>
        <end position="90"/>
    </location>
</feature>
<proteinExistence type="inferred from homology"/>
<dbReference type="Proteomes" id="UP000543598">
    <property type="component" value="Unassembled WGS sequence"/>
</dbReference>
<protein>
    <submittedName>
        <fullName evidence="9">Iron ABC transporter permease</fullName>
    </submittedName>
</protein>
<comment type="similarity">
    <text evidence="2">Belongs to the binding-protein-dependent transport system permease family. FecCD subfamily.</text>
</comment>
<feature type="transmembrane region" description="Helical" evidence="8">
    <location>
        <begin position="317"/>
        <end position="336"/>
    </location>
</feature>
<dbReference type="PANTHER" id="PTHR30472:SF1">
    <property type="entry name" value="FE(3+) DICITRATE TRANSPORT SYSTEM PERMEASE PROTEIN FECC-RELATED"/>
    <property type="match status" value="1"/>
</dbReference>
<evidence type="ECO:0000313" key="10">
    <source>
        <dbReference type="Proteomes" id="UP000543598"/>
    </source>
</evidence>
<evidence type="ECO:0000256" key="7">
    <source>
        <dbReference type="ARBA" id="ARBA00023136"/>
    </source>
</evidence>
<dbReference type="InterPro" id="IPR000522">
    <property type="entry name" value="ABC_transptr_permease_BtuC"/>
</dbReference>
<keyword evidence="10" id="KW-1185">Reference proteome</keyword>
<feature type="transmembrane region" description="Helical" evidence="8">
    <location>
        <begin position="21"/>
        <end position="43"/>
    </location>
</feature>
<reference evidence="9 10" key="1">
    <citation type="submission" date="2020-05" db="EMBL/GenBank/DDBJ databases">
        <title>MicrobeNet Type strains.</title>
        <authorList>
            <person name="Nicholson A.C."/>
        </authorList>
    </citation>
    <scope>NUCLEOTIDE SEQUENCE [LARGE SCALE GENOMIC DNA]</scope>
    <source>
        <strain evidence="9 10">JCM 14282</strain>
    </source>
</reference>
<comment type="caution">
    <text evidence="9">The sequence shown here is derived from an EMBL/GenBank/DDBJ whole genome shotgun (WGS) entry which is preliminary data.</text>
</comment>
<evidence type="ECO:0000256" key="2">
    <source>
        <dbReference type="ARBA" id="ARBA00007935"/>
    </source>
</evidence>
<dbReference type="InterPro" id="IPR037294">
    <property type="entry name" value="ABC_BtuC-like"/>
</dbReference>